<dbReference type="EMBL" id="QZJZ01000105">
    <property type="protein sequence ID" value="RJP55894.1"/>
    <property type="molecule type" value="Genomic_DNA"/>
</dbReference>
<keyword evidence="7" id="KW-0175">Coiled coil</keyword>
<feature type="coiled-coil region" evidence="7">
    <location>
        <begin position="403"/>
        <end position="437"/>
    </location>
</feature>
<dbReference type="PANTHER" id="PTHR43711">
    <property type="entry name" value="TWO-COMPONENT HISTIDINE KINASE"/>
    <property type="match status" value="1"/>
</dbReference>
<dbReference type="InterPro" id="IPR004358">
    <property type="entry name" value="Sig_transdc_His_kin-like_C"/>
</dbReference>
<dbReference type="CDD" id="cd00082">
    <property type="entry name" value="HisKA"/>
    <property type="match status" value="1"/>
</dbReference>
<organism evidence="10 11">
    <name type="scientific">Candidatus Auribacter fodinae</name>
    <dbReference type="NCBI Taxonomy" id="2093366"/>
    <lineage>
        <taxon>Bacteria</taxon>
        <taxon>Pseudomonadati</taxon>
        <taxon>Candidatus Auribacterota</taxon>
        <taxon>Candidatus Auribacteria</taxon>
        <taxon>Candidatus Auribacterales</taxon>
        <taxon>Candidatus Auribacteraceae</taxon>
        <taxon>Candidatus Auribacter</taxon>
    </lineage>
</organism>
<dbReference type="Gene3D" id="3.30.565.10">
    <property type="entry name" value="Histidine kinase-like ATPase, C-terminal domain"/>
    <property type="match status" value="1"/>
</dbReference>
<dbReference type="SUPFAM" id="SSF55874">
    <property type="entry name" value="ATPase domain of HSP90 chaperone/DNA topoisomerase II/histidine kinase"/>
    <property type="match status" value="1"/>
</dbReference>
<dbReference type="PROSITE" id="PS50109">
    <property type="entry name" value="HIS_KIN"/>
    <property type="match status" value="1"/>
</dbReference>
<dbReference type="Proteomes" id="UP000266426">
    <property type="component" value="Unassembled WGS sequence"/>
</dbReference>
<keyword evidence="4" id="KW-0808">Transferase</keyword>
<sequence>MDFLNKLFKRPKLSLIFIAVLLAVSGLLAVSYVTGIVESAQYAHIVEQQISQVIFSTRIIDALQKERAASVAFLSPNIPGDEKFLNDKYALTDKLLDELGSNPALDALRKEISSIRQNIASLPPSSGSILAVTENYSRIIEEFNNSIVSLVQKTQDNELKTKFHSLIFLTRAKELLGQARMMLLAVIDSNGFTNQTLQAFASLTSVFNYNIERFVSWSQPEIKNYFISHFNTPAVSKTRELIEKTVLSSSSGVLETHSNEWWLVSGETASILFDVESFTLKDITETLSRLRYRVYTHLLKVLFFIVFVLTMLIVSSAPRQETAPEEDARMSRIYQSPVYLLILVVVSIFGAQTISALLIRKGLLPPFSPIITAFIDSLLTMLMVIPILYLFLFCPLILHIRQRHKAQQEQKRLLKELSEQNARLEQLNRLMSEYVSDVSHEFKNPLTVIRESINITLKRDTANAIKPRDRRMLELGRNNTDRLIRLINDLLDLSKIESGRITIHHTRINASDIINDVLSMYATAIEEKKLTVSTHSEAEDPTVDADADKITQVVINLLSNAIKYTRPGDRIDITIRRTDSFMTLEFADTGPGIEPQDLPRIFDKFERITAESQEGTGLGLPIAKEIVELHGGSIQAQSTPGKGSVFTVTLPVHVSELI</sequence>
<proteinExistence type="predicted"/>
<evidence type="ECO:0000256" key="7">
    <source>
        <dbReference type="SAM" id="Coils"/>
    </source>
</evidence>
<evidence type="ECO:0000256" key="5">
    <source>
        <dbReference type="ARBA" id="ARBA00022777"/>
    </source>
</evidence>
<reference evidence="10 11" key="1">
    <citation type="journal article" date="2017" name="ISME J.">
        <title>Energy and carbon metabolisms in a deep terrestrial subsurface fluid microbial community.</title>
        <authorList>
            <person name="Momper L."/>
            <person name="Jungbluth S.P."/>
            <person name="Lee M.D."/>
            <person name="Amend J.P."/>
        </authorList>
    </citation>
    <scope>NUCLEOTIDE SEQUENCE [LARGE SCALE GENOMIC DNA]</scope>
    <source>
        <strain evidence="10">SURF_26</strain>
    </source>
</reference>
<dbReference type="InterPro" id="IPR050736">
    <property type="entry name" value="Sensor_HK_Regulatory"/>
</dbReference>
<keyword evidence="5" id="KW-0418">Kinase</keyword>
<dbReference type="Pfam" id="PF08376">
    <property type="entry name" value="NIT"/>
    <property type="match status" value="1"/>
</dbReference>
<dbReference type="PANTHER" id="PTHR43711:SF1">
    <property type="entry name" value="HISTIDINE KINASE 1"/>
    <property type="match status" value="1"/>
</dbReference>
<evidence type="ECO:0000259" key="9">
    <source>
        <dbReference type="PROSITE" id="PS50109"/>
    </source>
</evidence>
<feature type="domain" description="Histidine kinase" evidence="9">
    <location>
        <begin position="437"/>
        <end position="654"/>
    </location>
</feature>
<evidence type="ECO:0000256" key="1">
    <source>
        <dbReference type="ARBA" id="ARBA00000085"/>
    </source>
</evidence>
<dbReference type="PRINTS" id="PR00344">
    <property type="entry name" value="BCTRLSENSOR"/>
</dbReference>
<evidence type="ECO:0000256" key="4">
    <source>
        <dbReference type="ARBA" id="ARBA00022679"/>
    </source>
</evidence>
<dbReference type="GO" id="GO:0000155">
    <property type="term" value="F:phosphorelay sensor kinase activity"/>
    <property type="evidence" value="ECO:0007669"/>
    <property type="project" value="InterPro"/>
</dbReference>
<feature type="transmembrane region" description="Helical" evidence="8">
    <location>
        <begin position="298"/>
        <end position="317"/>
    </location>
</feature>
<evidence type="ECO:0000313" key="11">
    <source>
        <dbReference type="Proteomes" id="UP000266426"/>
    </source>
</evidence>
<dbReference type="InterPro" id="IPR013587">
    <property type="entry name" value="Nitrate/nitrite_sensing"/>
</dbReference>
<gene>
    <name evidence="10" type="ORF">C4541_13375</name>
</gene>
<evidence type="ECO:0000256" key="6">
    <source>
        <dbReference type="ARBA" id="ARBA00023012"/>
    </source>
</evidence>
<dbReference type="Pfam" id="PF02518">
    <property type="entry name" value="HATPase_c"/>
    <property type="match status" value="1"/>
</dbReference>
<feature type="transmembrane region" description="Helical" evidence="8">
    <location>
        <begin position="371"/>
        <end position="398"/>
    </location>
</feature>
<dbReference type="InterPro" id="IPR036890">
    <property type="entry name" value="HATPase_C_sf"/>
</dbReference>
<evidence type="ECO:0000256" key="3">
    <source>
        <dbReference type="ARBA" id="ARBA00022553"/>
    </source>
</evidence>
<comment type="caution">
    <text evidence="10">The sequence shown here is derived from an EMBL/GenBank/DDBJ whole genome shotgun (WGS) entry which is preliminary data.</text>
</comment>
<dbReference type="Gene3D" id="1.10.287.130">
    <property type="match status" value="1"/>
</dbReference>
<keyword evidence="3" id="KW-0597">Phosphoprotein</keyword>
<dbReference type="InterPro" id="IPR036097">
    <property type="entry name" value="HisK_dim/P_sf"/>
</dbReference>
<accession>A0A3A4QPE3</accession>
<dbReference type="SUPFAM" id="SSF47384">
    <property type="entry name" value="Homodimeric domain of signal transducing histidine kinase"/>
    <property type="match status" value="1"/>
</dbReference>
<dbReference type="AlphaFoldDB" id="A0A3A4QPE3"/>
<keyword evidence="8" id="KW-0472">Membrane</keyword>
<keyword evidence="8" id="KW-1133">Transmembrane helix</keyword>
<evidence type="ECO:0000256" key="2">
    <source>
        <dbReference type="ARBA" id="ARBA00012438"/>
    </source>
</evidence>
<dbReference type="InterPro" id="IPR003661">
    <property type="entry name" value="HisK_dim/P_dom"/>
</dbReference>
<name>A0A3A4QPE3_9BACT</name>
<feature type="transmembrane region" description="Helical" evidence="8">
    <location>
        <begin position="338"/>
        <end position="359"/>
    </location>
</feature>
<dbReference type="InterPro" id="IPR003594">
    <property type="entry name" value="HATPase_dom"/>
</dbReference>
<keyword evidence="6" id="KW-0902">Two-component regulatory system</keyword>
<keyword evidence="8" id="KW-0812">Transmembrane</keyword>
<dbReference type="InterPro" id="IPR005467">
    <property type="entry name" value="His_kinase_dom"/>
</dbReference>
<dbReference type="SMART" id="SM00388">
    <property type="entry name" value="HisKA"/>
    <property type="match status" value="1"/>
</dbReference>
<dbReference type="SMART" id="SM00387">
    <property type="entry name" value="HATPase_c"/>
    <property type="match status" value="1"/>
</dbReference>
<protein>
    <recommendedName>
        <fullName evidence="2">histidine kinase</fullName>
        <ecNumber evidence="2">2.7.13.3</ecNumber>
    </recommendedName>
</protein>
<evidence type="ECO:0000313" key="10">
    <source>
        <dbReference type="EMBL" id="RJP55894.1"/>
    </source>
</evidence>
<evidence type="ECO:0000256" key="8">
    <source>
        <dbReference type="SAM" id="Phobius"/>
    </source>
</evidence>
<dbReference type="EC" id="2.7.13.3" evidence="2"/>
<comment type="catalytic activity">
    <reaction evidence="1">
        <text>ATP + protein L-histidine = ADP + protein N-phospho-L-histidine.</text>
        <dbReference type="EC" id="2.7.13.3"/>
    </reaction>
</comment>
<dbReference type="Pfam" id="PF00512">
    <property type="entry name" value="HisKA"/>
    <property type="match status" value="1"/>
</dbReference>
<dbReference type="FunFam" id="3.30.565.10:FF:000006">
    <property type="entry name" value="Sensor histidine kinase WalK"/>
    <property type="match status" value="1"/>
</dbReference>
<dbReference type="CDD" id="cd00075">
    <property type="entry name" value="HATPase"/>
    <property type="match status" value="1"/>
</dbReference>